<gene>
    <name evidence="2" type="ORF">ACFO4E_20915</name>
</gene>
<comment type="caution">
    <text evidence="2">The sequence shown here is derived from an EMBL/GenBank/DDBJ whole genome shotgun (WGS) entry which is preliminary data.</text>
</comment>
<feature type="compositionally biased region" description="Low complexity" evidence="1">
    <location>
        <begin position="1"/>
        <end position="11"/>
    </location>
</feature>
<evidence type="ECO:0000313" key="3">
    <source>
        <dbReference type="Proteomes" id="UP001595923"/>
    </source>
</evidence>
<dbReference type="Proteomes" id="UP001595923">
    <property type="component" value="Unassembled WGS sequence"/>
</dbReference>
<evidence type="ECO:0000313" key="2">
    <source>
        <dbReference type="EMBL" id="MFC4564332.1"/>
    </source>
</evidence>
<dbReference type="RefSeq" id="WP_378577346.1">
    <property type="nucleotide sequence ID" value="NZ_JBHSFQ010000023.1"/>
</dbReference>
<reference evidence="3" key="1">
    <citation type="journal article" date="2019" name="Int. J. Syst. Evol. Microbiol.">
        <title>The Global Catalogue of Microorganisms (GCM) 10K type strain sequencing project: providing services to taxonomists for standard genome sequencing and annotation.</title>
        <authorList>
            <consortium name="The Broad Institute Genomics Platform"/>
            <consortium name="The Broad Institute Genome Sequencing Center for Infectious Disease"/>
            <person name="Wu L."/>
            <person name="Ma J."/>
        </authorList>
    </citation>
    <scope>NUCLEOTIDE SEQUENCE [LARGE SCALE GENOMIC DNA]</scope>
    <source>
        <strain evidence="3">XZYJ18</strain>
    </source>
</reference>
<keyword evidence="3" id="KW-1185">Reference proteome</keyword>
<evidence type="ECO:0000256" key="1">
    <source>
        <dbReference type="SAM" id="MobiDB-lite"/>
    </source>
</evidence>
<dbReference type="SUPFAM" id="SSF56059">
    <property type="entry name" value="Glutathione synthetase ATP-binding domain-like"/>
    <property type="match status" value="1"/>
</dbReference>
<sequence length="480" mass="52565">MPRTDPATPATGGPGPADELLDHISQHDGPDYRRLRGLQEEFAEHNVLQVYSRDEIRSGGKRYFPPLPVPMLMPDEEYRRLRYSATLLESVVPTLSNRLFGGMGPTMDLLAVPPALRPYIELEIPLGVSASRHDHLPGDRGWMLVETNANSLGLTDVDDYNRLVRGNGLLSRFLTRRAFTADCPMDLIARAALAKCAGLPVDGTPTVALVDWRAYLEASRYDHDRRAARYRRNGFDTVICHPEELRYERGRLWYGARPVHVVHRHFLLEDMIEDPEPARAVTEAAAEASVVMVSPYLDEWLTNKAVFALLHEARALGLLDAAAGALVEETIPRTWLVARDAPPDARFIVRPEDVPPLPVAELVTKPLIGSMGAGVVFGAHVGAEDFHGTVTADVAAGRPRIVQEVIPASARPVPRLCAEGLRTFPGQPHPSLFVVDGAARAMAVRTYDGERAGACKLGGEVFVGGVWYPRPALDPTDGGC</sequence>
<accession>A0ABV9E005</accession>
<evidence type="ECO:0008006" key="4">
    <source>
        <dbReference type="Google" id="ProtNLM"/>
    </source>
</evidence>
<protein>
    <recommendedName>
        <fullName evidence="4">Circularly permuted type 2 ATP-grasp protein</fullName>
    </recommendedName>
</protein>
<organism evidence="2 3">
    <name type="scientific">Nocardiopsis mangrovi</name>
    <dbReference type="NCBI Taxonomy" id="1179818"/>
    <lineage>
        <taxon>Bacteria</taxon>
        <taxon>Bacillati</taxon>
        <taxon>Actinomycetota</taxon>
        <taxon>Actinomycetes</taxon>
        <taxon>Streptosporangiales</taxon>
        <taxon>Nocardiopsidaceae</taxon>
        <taxon>Nocardiopsis</taxon>
    </lineage>
</organism>
<feature type="region of interest" description="Disordered" evidence="1">
    <location>
        <begin position="1"/>
        <end position="20"/>
    </location>
</feature>
<proteinExistence type="predicted"/>
<name>A0ABV9E005_9ACTN</name>
<dbReference type="EMBL" id="JBHSFQ010000023">
    <property type="protein sequence ID" value="MFC4564332.1"/>
    <property type="molecule type" value="Genomic_DNA"/>
</dbReference>